<dbReference type="OrthoDB" id="5168947at2759"/>
<feature type="signal peptide" evidence="1">
    <location>
        <begin position="1"/>
        <end position="19"/>
    </location>
</feature>
<dbReference type="RefSeq" id="XP_018704926.1">
    <property type="nucleotide sequence ID" value="XM_018847970.1"/>
</dbReference>
<reference evidence="2 3" key="1">
    <citation type="journal article" date="2016" name="Genome Biol. Evol.">
        <title>Divergent and convergent evolution of fungal pathogenicity.</title>
        <authorList>
            <person name="Shang Y."/>
            <person name="Xiao G."/>
            <person name="Zheng P."/>
            <person name="Cen K."/>
            <person name="Zhan S."/>
            <person name="Wang C."/>
        </authorList>
    </citation>
    <scope>NUCLEOTIDE SEQUENCE [LARGE SCALE GENOMIC DNA]</scope>
    <source>
        <strain evidence="2 3">ARSEF 2679</strain>
    </source>
</reference>
<keyword evidence="1" id="KW-0732">Signal</keyword>
<dbReference type="Proteomes" id="UP000076744">
    <property type="component" value="Unassembled WGS sequence"/>
</dbReference>
<gene>
    <name evidence="2" type="ORF">ISF_04364</name>
</gene>
<comment type="caution">
    <text evidence="2">The sequence shown here is derived from an EMBL/GenBank/DDBJ whole genome shotgun (WGS) entry which is preliminary data.</text>
</comment>
<dbReference type="EMBL" id="AZHB01000009">
    <property type="protein sequence ID" value="OAA64954.1"/>
    <property type="molecule type" value="Genomic_DNA"/>
</dbReference>
<dbReference type="AlphaFoldDB" id="A0A167XGG1"/>
<proteinExistence type="predicted"/>
<organism evidence="2 3">
    <name type="scientific">Cordyceps fumosorosea (strain ARSEF 2679)</name>
    <name type="common">Isaria fumosorosea</name>
    <dbReference type="NCBI Taxonomy" id="1081104"/>
    <lineage>
        <taxon>Eukaryota</taxon>
        <taxon>Fungi</taxon>
        <taxon>Dikarya</taxon>
        <taxon>Ascomycota</taxon>
        <taxon>Pezizomycotina</taxon>
        <taxon>Sordariomycetes</taxon>
        <taxon>Hypocreomycetidae</taxon>
        <taxon>Hypocreales</taxon>
        <taxon>Cordycipitaceae</taxon>
        <taxon>Cordyceps</taxon>
    </lineage>
</organism>
<protein>
    <submittedName>
        <fullName evidence="2">Uncharacterized protein</fullName>
    </submittedName>
</protein>
<accession>A0A167XGG1</accession>
<evidence type="ECO:0000313" key="3">
    <source>
        <dbReference type="Proteomes" id="UP000076744"/>
    </source>
</evidence>
<evidence type="ECO:0000256" key="1">
    <source>
        <dbReference type="SAM" id="SignalP"/>
    </source>
</evidence>
<sequence>MYFTQALAILALTVLGAEACQNGKFACGHQGAPGEHGSLYVCNNGKWNLHSKCAGGGGCCMTEE</sequence>
<evidence type="ECO:0000313" key="2">
    <source>
        <dbReference type="EMBL" id="OAA64954.1"/>
    </source>
</evidence>
<name>A0A167XGG1_CORFA</name>
<keyword evidence="3" id="KW-1185">Reference proteome</keyword>
<dbReference type="GeneID" id="30020656"/>
<feature type="chain" id="PRO_5007894408" evidence="1">
    <location>
        <begin position="20"/>
        <end position="64"/>
    </location>
</feature>